<reference evidence="1 2" key="1">
    <citation type="journal article" date="2024" name="Science">
        <title>Giant polyketide synthase enzymes in the biosynthesis of giant marine polyether toxins.</title>
        <authorList>
            <person name="Fallon T.R."/>
            <person name="Shende V.V."/>
            <person name="Wierzbicki I.H."/>
            <person name="Pendleton A.L."/>
            <person name="Watervoot N.F."/>
            <person name="Auber R.P."/>
            <person name="Gonzalez D.J."/>
            <person name="Wisecaver J.H."/>
            <person name="Moore B.S."/>
        </authorList>
    </citation>
    <scope>NUCLEOTIDE SEQUENCE [LARGE SCALE GENOMIC DNA]</scope>
    <source>
        <strain evidence="1 2">12B1</strain>
    </source>
</reference>
<evidence type="ECO:0000313" key="1">
    <source>
        <dbReference type="EMBL" id="KAL1503517.1"/>
    </source>
</evidence>
<dbReference type="Proteomes" id="UP001515480">
    <property type="component" value="Unassembled WGS sequence"/>
</dbReference>
<keyword evidence="2" id="KW-1185">Reference proteome</keyword>
<name>A0AB34IMX7_PRYPA</name>
<evidence type="ECO:0000313" key="2">
    <source>
        <dbReference type="Proteomes" id="UP001515480"/>
    </source>
</evidence>
<dbReference type="AlphaFoldDB" id="A0AB34IMX7"/>
<evidence type="ECO:0008006" key="3">
    <source>
        <dbReference type="Google" id="ProtNLM"/>
    </source>
</evidence>
<gene>
    <name evidence="1" type="ORF">AB1Y20_011997</name>
</gene>
<proteinExistence type="predicted"/>
<dbReference type="EMBL" id="JBGBPQ010000021">
    <property type="protein sequence ID" value="KAL1503517.1"/>
    <property type="molecule type" value="Genomic_DNA"/>
</dbReference>
<protein>
    <recommendedName>
        <fullName evidence="3">RING-type E3 ubiquitin transferase</fullName>
    </recommendedName>
</protein>
<accession>A0AB34IMX7</accession>
<sequence>MHTLGCSARTAGSKLPRTFSEVEVSRQMWEDANNDESASHGLGQEATATERVQGQPVALKAVLGPQLDADGTPHLHCPVCEEKMLTEEDKQLLTKQQLVTHCTAQWLKGKELDSNTFHIEKIPSNLCCECFVTSPYPEGTPMATVRFFHYYAIALLLLAEADNQDDATARVKLPPCVYKEIQRLYGSSAVGFNPNKRRRAESSKTSGA</sequence>
<comment type="caution">
    <text evidence="1">The sequence shown here is derived from an EMBL/GenBank/DDBJ whole genome shotgun (WGS) entry which is preliminary data.</text>
</comment>
<organism evidence="1 2">
    <name type="scientific">Prymnesium parvum</name>
    <name type="common">Toxic golden alga</name>
    <dbReference type="NCBI Taxonomy" id="97485"/>
    <lineage>
        <taxon>Eukaryota</taxon>
        <taxon>Haptista</taxon>
        <taxon>Haptophyta</taxon>
        <taxon>Prymnesiophyceae</taxon>
        <taxon>Prymnesiales</taxon>
        <taxon>Prymnesiaceae</taxon>
        <taxon>Prymnesium</taxon>
    </lineage>
</organism>